<dbReference type="EMBL" id="CP067136">
    <property type="protein sequence ID" value="WCR08442.1"/>
    <property type="molecule type" value="Genomic_DNA"/>
</dbReference>
<evidence type="ECO:0000313" key="3">
    <source>
        <dbReference type="EMBL" id="WCR08442.1"/>
    </source>
</evidence>
<dbReference type="HAMAP" id="MF_00048">
    <property type="entry name" value="UPF0102"/>
    <property type="match status" value="1"/>
</dbReference>
<dbReference type="InterPro" id="IPR003509">
    <property type="entry name" value="UPF0102_YraN-like"/>
</dbReference>
<name>A0ABY7SPR3_9RHOB</name>
<gene>
    <name evidence="3" type="ORF">JHX87_06400</name>
</gene>
<dbReference type="PANTHER" id="PTHR34039:SF1">
    <property type="entry name" value="UPF0102 PROTEIN YRAN"/>
    <property type="match status" value="1"/>
</dbReference>
<reference evidence="3 4" key="1">
    <citation type="submission" date="2021-01" db="EMBL/GenBank/DDBJ databases">
        <title>Biogeographic distribution of Paracoccus.</title>
        <authorList>
            <person name="Hollensteiner J."/>
            <person name="Leineberger J."/>
            <person name="Brinkhoff T."/>
            <person name="Daniel R."/>
        </authorList>
    </citation>
    <scope>NUCLEOTIDE SEQUENCE [LARGE SCALE GENOMIC DNA]</scope>
    <source>
        <strain evidence="3 4">KCTC 22803</strain>
    </source>
</reference>
<dbReference type="SUPFAM" id="SSF52980">
    <property type="entry name" value="Restriction endonuclease-like"/>
    <property type="match status" value="1"/>
</dbReference>
<dbReference type="Pfam" id="PF02021">
    <property type="entry name" value="UPF0102"/>
    <property type="match status" value="1"/>
</dbReference>
<keyword evidence="4" id="KW-1185">Reference proteome</keyword>
<dbReference type="InterPro" id="IPR011335">
    <property type="entry name" value="Restrct_endonuc-II-like"/>
</dbReference>
<protein>
    <recommendedName>
        <fullName evidence="2">UPF0102 protein JHX87_06400</fullName>
    </recommendedName>
</protein>
<dbReference type="Gene3D" id="3.40.1350.10">
    <property type="match status" value="1"/>
</dbReference>
<proteinExistence type="inferred from homology"/>
<comment type="similarity">
    <text evidence="1 2">Belongs to the UPF0102 family.</text>
</comment>
<evidence type="ECO:0000313" key="4">
    <source>
        <dbReference type="Proteomes" id="UP001219349"/>
    </source>
</evidence>
<dbReference type="Proteomes" id="UP001219349">
    <property type="component" value="Chromosome"/>
</dbReference>
<organism evidence="3 4">
    <name type="scientific">Paracoccus fistulariae</name>
    <dbReference type="NCBI Taxonomy" id="658446"/>
    <lineage>
        <taxon>Bacteria</taxon>
        <taxon>Pseudomonadati</taxon>
        <taxon>Pseudomonadota</taxon>
        <taxon>Alphaproteobacteria</taxon>
        <taxon>Rhodobacterales</taxon>
        <taxon>Paracoccaceae</taxon>
        <taxon>Paracoccus</taxon>
    </lineage>
</organism>
<evidence type="ECO:0000256" key="2">
    <source>
        <dbReference type="HAMAP-Rule" id="MF_00048"/>
    </source>
</evidence>
<accession>A0ABY7SPR3</accession>
<dbReference type="PANTHER" id="PTHR34039">
    <property type="entry name" value="UPF0102 PROTEIN YRAN"/>
    <property type="match status" value="1"/>
</dbReference>
<dbReference type="InterPro" id="IPR011856">
    <property type="entry name" value="tRNA_endonuc-like_dom_sf"/>
</dbReference>
<sequence>MNATALAFDYNPVLPGRAGFGKAPRSRQSRGRMADLSGRFAEENVALLMERRGLRVLHRRWRATSGEIDLICRQGECFVFIEVKKSRSHAEAAQRLNRSQQARICNAALEFCASQPGGMTCEMRFDVALVDALGRVELLENAFGDCFA</sequence>
<evidence type="ECO:0000256" key="1">
    <source>
        <dbReference type="ARBA" id="ARBA00006738"/>
    </source>
</evidence>